<feature type="transmembrane region" description="Helical" evidence="1">
    <location>
        <begin position="12"/>
        <end position="34"/>
    </location>
</feature>
<keyword evidence="1" id="KW-0812">Transmembrane</keyword>
<feature type="transmembrane region" description="Helical" evidence="1">
    <location>
        <begin position="70"/>
        <end position="88"/>
    </location>
</feature>
<evidence type="ECO:0000313" key="2">
    <source>
        <dbReference type="EMBL" id="OGM00672.1"/>
    </source>
</evidence>
<dbReference type="EMBL" id="MGFG01000027">
    <property type="protein sequence ID" value="OGM00672.1"/>
    <property type="molecule type" value="Genomic_DNA"/>
</dbReference>
<organism evidence="2 3">
    <name type="scientific">Candidatus Uhrbacteria bacterium RIFOXYC2_FULL_47_19</name>
    <dbReference type="NCBI Taxonomy" id="1802424"/>
    <lineage>
        <taxon>Bacteria</taxon>
        <taxon>Candidatus Uhriibacteriota</taxon>
    </lineage>
</organism>
<evidence type="ECO:0000313" key="3">
    <source>
        <dbReference type="Proteomes" id="UP000176988"/>
    </source>
</evidence>
<sequence>MIDVIDRRNNLTRAATLLPIAFIVLVGLLIIFGLHHDAGATTINDPVFSPLGNFQRGGRDFGIQVITGRIIRGIIAVSGVIALAMFVWSGFSWMTAQGNKETITKAQNTLLWSTLGLIMIFGAYALVSFVLGSLGQ</sequence>
<reference evidence="2 3" key="1">
    <citation type="journal article" date="2016" name="Nat. Commun.">
        <title>Thousands of microbial genomes shed light on interconnected biogeochemical processes in an aquifer system.</title>
        <authorList>
            <person name="Anantharaman K."/>
            <person name="Brown C.T."/>
            <person name="Hug L.A."/>
            <person name="Sharon I."/>
            <person name="Castelle C.J."/>
            <person name="Probst A.J."/>
            <person name="Thomas B.C."/>
            <person name="Singh A."/>
            <person name="Wilkins M.J."/>
            <person name="Karaoz U."/>
            <person name="Brodie E.L."/>
            <person name="Williams K.H."/>
            <person name="Hubbard S.S."/>
            <person name="Banfield J.F."/>
        </authorList>
    </citation>
    <scope>NUCLEOTIDE SEQUENCE [LARGE SCALE GENOMIC DNA]</scope>
</reference>
<gene>
    <name evidence="2" type="ORF">A2480_01030</name>
</gene>
<evidence type="ECO:0000256" key="1">
    <source>
        <dbReference type="SAM" id="Phobius"/>
    </source>
</evidence>
<keyword evidence="1" id="KW-0472">Membrane</keyword>
<keyword evidence="1" id="KW-1133">Transmembrane helix</keyword>
<proteinExistence type="predicted"/>
<dbReference type="InterPro" id="IPR043993">
    <property type="entry name" value="T4SS_pilin"/>
</dbReference>
<name>A0A1F7WCY5_9BACT</name>
<comment type="caution">
    <text evidence="2">The sequence shown here is derived from an EMBL/GenBank/DDBJ whole genome shotgun (WGS) entry which is preliminary data.</text>
</comment>
<dbReference type="STRING" id="1802424.A2480_01030"/>
<accession>A0A1F7WCY5</accession>
<dbReference type="Proteomes" id="UP000176988">
    <property type="component" value="Unassembled WGS sequence"/>
</dbReference>
<dbReference type="Pfam" id="PF18895">
    <property type="entry name" value="T4SS_pilin"/>
    <property type="match status" value="1"/>
</dbReference>
<feature type="transmembrane region" description="Helical" evidence="1">
    <location>
        <begin position="109"/>
        <end position="131"/>
    </location>
</feature>
<dbReference type="AlphaFoldDB" id="A0A1F7WCY5"/>
<protein>
    <submittedName>
        <fullName evidence="2">Uncharacterized protein</fullName>
    </submittedName>
</protein>